<evidence type="ECO:0000313" key="4">
    <source>
        <dbReference type="Proteomes" id="UP000637423"/>
    </source>
</evidence>
<protein>
    <submittedName>
        <fullName evidence="3">Oxidoreductase</fullName>
    </submittedName>
</protein>
<reference evidence="3" key="1">
    <citation type="journal article" date="2014" name="Int. J. Syst. Evol. Microbiol.">
        <title>Complete genome sequence of Corynebacterium casei LMG S-19264T (=DSM 44701T), isolated from a smear-ripened cheese.</title>
        <authorList>
            <consortium name="US DOE Joint Genome Institute (JGI-PGF)"/>
            <person name="Walter F."/>
            <person name="Albersmeier A."/>
            <person name="Kalinowski J."/>
            <person name="Ruckert C."/>
        </authorList>
    </citation>
    <scope>NUCLEOTIDE SEQUENCE</scope>
    <source>
        <strain evidence="3">CGMCC 1.10998</strain>
    </source>
</reference>
<dbReference type="InterPro" id="IPR050791">
    <property type="entry name" value="Aldo-Keto_reductase"/>
</dbReference>
<reference evidence="3" key="2">
    <citation type="submission" date="2020-09" db="EMBL/GenBank/DDBJ databases">
        <authorList>
            <person name="Sun Q."/>
            <person name="Zhou Y."/>
        </authorList>
    </citation>
    <scope>NUCLEOTIDE SEQUENCE</scope>
    <source>
        <strain evidence="3">CGMCC 1.10998</strain>
    </source>
</reference>
<feature type="domain" description="NADP-dependent oxidoreductase" evidence="2">
    <location>
        <begin position="16"/>
        <end position="307"/>
    </location>
</feature>
<dbReference type="PROSITE" id="PS51257">
    <property type="entry name" value="PROKAR_LIPOPROTEIN"/>
    <property type="match status" value="1"/>
</dbReference>
<accession>A0A916V0X3</accession>
<gene>
    <name evidence="3" type="ORF">GCM10011396_55520</name>
</gene>
<evidence type="ECO:0000259" key="2">
    <source>
        <dbReference type="Pfam" id="PF00248"/>
    </source>
</evidence>
<organism evidence="3 4">
    <name type="scientific">Undibacterium terreum</name>
    <dbReference type="NCBI Taxonomy" id="1224302"/>
    <lineage>
        <taxon>Bacteria</taxon>
        <taxon>Pseudomonadati</taxon>
        <taxon>Pseudomonadota</taxon>
        <taxon>Betaproteobacteria</taxon>
        <taxon>Burkholderiales</taxon>
        <taxon>Oxalobacteraceae</taxon>
        <taxon>Undibacterium</taxon>
    </lineage>
</organism>
<proteinExistence type="predicted"/>
<dbReference type="PANTHER" id="PTHR43625">
    <property type="entry name" value="AFLATOXIN B1 ALDEHYDE REDUCTASE"/>
    <property type="match status" value="1"/>
</dbReference>
<dbReference type="GO" id="GO:0016491">
    <property type="term" value="F:oxidoreductase activity"/>
    <property type="evidence" value="ECO:0007669"/>
    <property type="project" value="UniProtKB-KW"/>
</dbReference>
<name>A0A916V0X3_9BURK</name>
<dbReference type="PANTHER" id="PTHR43625:SF40">
    <property type="entry name" value="ALDO-KETO REDUCTASE YAKC [NADP(+)]"/>
    <property type="match status" value="1"/>
</dbReference>
<keyword evidence="4" id="KW-1185">Reference proteome</keyword>
<dbReference type="Proteomes" id="UP000637423">
    <property type="component" value="Unassembled WGS sequence"/>
</dbReference>
<dbReference type="EMBL" id="BMED01000009">
    <property type="protein sequence ID" value="GGD00845.1"/>
    <property type="molecule type" value="Genomic_DNA"/>
</dbReference>
<dbReference type="CDD" id="cd19076">
    <property type="entry name" value="AKR_AKR13A_13D"/>
    <property type="match status" value="1"/>
</dbReference>
<dbReference type="InterPro" id="IPR036812">
    <property type="entry name" value="NAD(P)_OxRdtase_dom_sf"/>
</dbReference>
<comment type="caution">
    <text evidence="3">The sequence shown here is derived from an EMBL/GenBank/DDBJ whole genome shotgun (WGS) entry which is preliminary data.</text>
</comment>
<evidence type="ECO:0000256" key="1">
    <source>
        <dbReference type="ARBA" id="ARBA00023002"/>
    </source>
</evidence>
<dbReference type="RefSeq" id="WP_188569426.1">
    <property type="nucleotide sequence ID" value="NZ_BMED01000009.1"/>
</dbReference>
<dbReference type="Gene3D" id="3.20.20.100">
    <property type="entry name" value="NADP-dependent oxidoreductase domain"/>
    <property type="match status" value="1"/>
</dbReference>
<dbReference type="GO" id="GO:0005737">
    <property type="term" value="C:cytoplasm"/>
    <property type="evidence" value="ECO:0007669"/>
    <property type="project" value="TreeGrafter"/>
</dbReference>
<dbReference type="SUPFAM" id="SSF51430">
    <property type="entry name" value="NAD(P)-linked oxidoreductase"/>
    <property type="match status" value="1"/>
</dbReference>
<sequence length="328" mass="35833">MQKRNIGKTGMQVSALGLGCMGMSEFYGQTDDSESLSTLEAAYEAGVSLFDTADSYGIGHNEELLGCFLKGKRDKVRIATKFGLIRKPGSYERRVDNSPAYIVSACEASLKRLGVEAIDLYYVHRLNLETPLEETIGMLAKLVRQGKIKAIGLCEVSPATLLRAATIHPISAVQSEYSLWTRDPELQVLDACRETGASFFAYSPLGRGFLTGKLADVATLDDKDFRSFNPRFTEENMRHNKRIVEVLQAIAGEKSCTPAQLALAWLLAQGDDIIPIPGTKRSKYVQENLGALQVSLNQDELSRISEALPPGIAAGARYSEEGMKGMNA</sequence>
<keyword evidence="1" id="KW-0560">Oxidoreductase</keyword>
<evidence type="ECO:0000313" key="3">
    <source>
        <dbReference type="EMBL" id="GGD00845.1"/>
    </source>
</evidence>
<dbReference type="Pfam" id="PF00248">
    <property type="entry name" value="Aldo_ket_red"/>
    <property type="match status" value="1"/>
</dbReference>
<dbReference type="AlphaFoldDB" id="A0A916V0X3"/>
<dbReference type="InterPro" id="IPR023210">
    <property type="entry name" value="NADP_OxRdtase_dom"/>
</dbReference>